<name>C0EFS3_9FIRM</name>
<evidence type="ECO:0000313" key="1">
    <source>
        <dbReference type="EMBL" id="EEG29702.1"/>
    </source>
</evidence>
<keyword evidence="2" id="KW-1185">Reference proteome</keyword>
<sequence>MITLTIQIPANKTIKVDYVKAGMVSEGTTMEQAKLFLSPYRARPFAVEYAACIYYYRYLGDYTIHQQYFDGISGVLP</sequence>
<dbReference type="Proteomes" id="UP000003340">
    <property type="component" value="Unassembled WGS sequence"/>
</dbReference>
<dbReference type="AlphaFoldDB" id="C0EFS3"/>
<dbReference type="HOGENOM" id="CLU_2631930_0_0_9"/>
<reference evidence="1 2" key="1">
    <citation type="submission" date="2009-01" db="EMBL/GenBank/DDBJ databases">
        <authorList>
            <person name="Fulton L."/>
            <person name="Clifton S."/>
            <person name="Fulton B."/>
            <person name="Xu J."/>
            <person name="Minx P."/>
            <person name="Pepin K.H."/>
            <person name="Johnson M."/>
            <person name="Bhonagiri V."/>
            <person name="Nash W.E."/>
            <person name="Mardis E.R."/>
            <person name="Wilson R.K."/>
        </authorList>
    </citation>
    <scope>NUCLEOTIDE SEQUENCE [LARGE SCALE GENOMIC DNA]</scope>
    <source>
        <strain evidence="1 2">DSM 5476</strain>
    </source>
</reference>
<reference evidence="1 2" key="2">
    <citation type="submission" date="2009-02" db="EMBL/GenBank/DDBJ databases">
        <title>Draft genome sequence of Clostridium methylpentosum (DSM 5476).</title>
        <authorList>
            <person name="Sudarsanam P."/>
            <person name="Ley R."/>
            <person name="Guruge J."/>
            <person name="Turnbaugh P.J."/>
            <person name="Mahowald M."/>
            <person name="Liep D."/>
            <person name="Gordon J."/>
        </authorList>
    </citation>
    <scope>NUCLEOTIDE SEQUENCE [LARGE SCALE GENOMIC DNA]</scope>
    <source>
        <strain evidence="1 2">DSM 5476</strain>
    </source>
</reference>
<evidence type="ECO:0000313" key="2">
    <source>
        <dbReference type="Proteomes" id="UP000003340"/>
    </source>
</evidence>
<dbReference type="STRING" id="537013.CLOSTMETH_02715"/>
<organism evidence="1 2">
    <name type="scientific">[Clostridium] methylpentosum DSM 5476</name>
    <dbReference type="NCBI Taxonomy" id="537013"/>
    <lineage>
        <taxon>Bacteria</taxon>
        <taxon>Bacillati</taxon>
        <taxon>Bacillota</taxon>
        <taxon>Clostridia</taxon>
        <taxon>Eubacteriales</taxon>
        <taxon>Oscillospiraceae</taxon>
        <taxon>Oscillospiraceae incertae sedis</taxon>
    </lineage>
</organism>
<comment type="caution">
    <text evidence="1">The sequence shown here is derived from an EMBL/GenBank/DDBJ whole genome shotgun (WGS) entry which is preliminary data.</text>
</comment>
<protein>
    <submittedName>
        <fullName evidence="1">Uncharacterized protein</fullName>
    </submittedName>
</protein>
<dbReference type="EMBL" id="ACEC01000093">
    <property type="protein sequence ID" value="EEG29702.1"/>
    <property type="molecule type" value="Genomic_DNA"/>
</dbReference>
<gene>
    <name evidence="1" type="ORF">CLOSTMETH_02715</name>
</gene>
<accession>C0EFS3</accession>
<proteinExistence type="predicted"/>